<accession>A0A1G2RG72</accession>
<dbReference type="AlphaFoldDB" id="A0A1G2RG72"/>
<dbReference type="GO" id="GO:0005840">
    <property type="term" value="C:ribosome"/>
    <property type="evidence" value="ECO:0007669"/>
    <property type="project" value="UniProtKB-KW"/>
</dbReference>
<proteinExistence type="inferred from homology"/>
<dbReference type="GO" id="GO:0006412">
    <property type="term" value="P:translation"/>
    <property type="evidence" value="ECO:0007669"/>
    <property type="project" value="UniProtKB-UniRule"/>
</dbReference>
<evidence type="ECO:0000256" key="2">
    <source>
        <dbReference type="ARBA" id="ARBA00022980"/>
    </source>
</evidence>
<dbReference type="GO" id="GO:1990904">
    <property type="term" value="C:ribonucleoprotein complex"/>
    <property type="evidence" value="ECO:0007669"/>
    <property type="project" value="UniProtKB-KW"/>
</dbReference>
<dbReference type="GO" id="GO:0003735">
    <property type="term" value="F:structural constituent of ribosome"/>
    <property type="evidence" value="ECO:0007669"/>
    <property type="project" value="InterPro"/>
</dbReference>
<evidence type="ECO:0000256" key="5">
    <source>
        <dbReference type="HAMAP-Rule" id="MF_00374"/>
    </source>
</evidence>
<evidence type="ECO:0000256" key="3">
    <source>
        <dbReference type="ARBA" id="ARBA00023274"/>
    </source>
</evidence>
<gene>
    <name evidence="5" type="primary">rpmC</name>
    <name evidence="6" type="ORF">A3A27_01270</name>
</gene>
<sequence length="65" mass="7667">MKIAELRQKQKPELQDILRSAKVKLQQLRFDLSSGKLKNVKEIMNTKRYIAQLITICPKENLQEK</sequence>
<evidence type="ECO:0000313" key="6">
    <source>
        <dbReference type="EMBL" id="OHA71757.1"/>
    </source>
</evidence>
<dbReference type="Proteomes" id="UP000177287">
    <property type="component" value="Unassembled WGS sequence"/>
</dbReference>
<keyword evidence="3 5" id="KW-0687">Ribonucleoprotein</keyword>
<dbReference type="Gene3D" id="1.10.287.310">
    <property type="match status" value="1"/>
</dbReference>
<evidence type="ECO:0000256" key="1">
    <source>
        <dbReference type="ARBA" id="ARBA00009254"/>
    </source>
</evidence>
<reference evidence="6 7" key="1">
    <citation type="journal article" date="2016" name="Nat. Commun.">
        <title>Thousands of microbial genomes shed light on interconnected biogeochemical processes in an aquifer system.</title>
        <authorList>
            <person name="Anantharaman K."/>
            <person name="Brown C.T."/>
            <person name="Hug L.A."/>
            <person name="Sharon I."/>
            <person name="Castelle C.J."/>
            <person name="Probst A.J."/>
            <person name="Thomas B.C."/>
            <person name="Singh A."/>
            <person name="Wilkins M.J."/>
            <person name="Karaoz U."/>
            <person name="Brodie E.L."/>
            <person name="Williams K.H."/>
            <person name="Hubbard S.S."/>
            <person name="Banfield J.F."/>
        </authorList>
    </citation>
    <scope>NUCLEOTIDE SEQUENCE [LARGE SCALE GENOMIC DNA]</scope>
</reference>
<dbReference type="HAMAP" id="MF_00374">
    <property type="entry name" value="Ribosomal_uL29"/>
    <property type="match status" value="1"/>
</dbReference>
<keyword evidence="2 5" id="KW-0689">Ribosomal protein</keyword>
<protein>
    <recommendedName>
        <fullName evidence="4 5">Large ribosomal subunit protein uL29</fullName>
    </recommendedName>
</protein>
<dbReference type="NCBIfam" id="TIGR00012">
    <property type="entry name" value="L29"/>
    <property type="match status" value="1"/>
</dbReference>
<dbReference type="InterPro" id="IPR036049">
    <property type="entry name" value="Ribosomal_uL29_sf"/>
</dbReference>
<evidence type="ECO:0000313" key="7">
    <source>
        <dbReference type="Proteomes" id="UP000177287"/>
    </source>
</evidence>
<evidence type="ECO:0000256" key="4">
    <source>
        <dbReference type="ARBA" id="ARBA00035204"/>
    </source>
</evidence>
<dbReference type="SUPFAM" id="SSF46561">
    <property type="entry name" value="Ribosomal protein L29 (L29p)"/>
    <property type="match status" value="1"/>
</dbReference>
<dbReference type="Pfam" id="PF00831">
    <property type="entry name" value="Ribosomal_L29"/>
    <property type="match status" value="1"/>
</dbReference>
<name>A0A1G2RG72_9BACT</name>
<dbReference type="InterPro" id="IPR001854">
    <property type="entry name" value="Ribosomal_uL29"/>
</dbReference>
<dbReference type="EMBL" id="MHUF01000031">
    <property type="protein sequence ID" value="OHA71757.1"/>
    <property type="molecule type" value="Genomic_DNA"/>
</dbReference>
<comment type="caution">
    <text evidence="6">The sequence shown here is derived from an EMBL/GenBank/DDBJ whole genome shotgun (WGS) entry which is preliminary data.</text>
</comment>
<comment type="similarity">
    <text evidence="1 5">Belongs to the universal ribosomal protein uL29 family.</text>
</comment>
<organism evidence="6 7">
    <name type="scientific">Candidatus Wildermuthbacteria bacterium RIFCSPLOWO2_01_FULL_47_18</name>
    <dbReference type="NCBI Taxonomy" id="1802460"/>
    <lineage>
        <taxon>Bacteria</taxon>
        <taxon>Candidatus Wildermuthiibacteriota</taxon>
    </lineage>
</organism>